<proteinExistence type="predicted"/>
<feature type="signal peptide" evidence="3">
    <location>
        <begin position="1"/>
        <end position="23"/>
    </location>
</feature>
<evidence type="ECO:0000313" key="6">
    <source>
        <dbReference type="Proteomes" id="UP000772186"/>
    </source>
</evidence>
<organism evidence="5 6">
    <name type="scientific">Mycoplasma tauri</name>
    <dbReference type="NCBI Taxonomy" id="547987"/>
    <lineage>
        <taxon>Bacteria</taxon>
        <taxon>Bacillati</taxon>
        <taxon>Mycoplasmatota</taxon>
        <taxon>Mollicutes</taxon>
        <taxon>Mycoplasmataceae</taxon>
        <taxon>Mycoplasma</taxon>
    </lineage>
</organism>
<keyword evidence="6" id="KW-1185">Reference proteome</keyword>
<dbReference type="RefSeq" id="WP_223644259.1">
    <property type="nucleotide sequence ID" value="NZ_JAIQBY010000001.1"/>
</dbReference>
<feature type="domain" description="Protein G-related albumin-binding (GA) module" evidence="4">
    <location>
        <begin position="410"/>
        <end position="460"/>
    </location>
</feature>
<reference evidence="5 6" key="1">
    <citation type="submission" date="2021-09" db="EMBL/GenBank/DDBJ databases">
        <title>WGS of Mycoplasma sp. Zaradi2 strains.</title>
        <authorList>
            <person name="Spergser J."/>
        </authorList>
    </citation>
    <scope>NUCLEOTIDE SEQUENCE [LARGE SCALE GENOMIC DNA]</scope>
    <source>
        <strain evidence="5 6">1331</strain>
    </source>
</reference>
<evidence type="ECO:0000313" key="5">
    <source>
        <dbReference type="EMBL" id="MBZ4195131.1"/>
    </source>
</evidence>
<evidence type="ECO:0000256" key="1">
    <source>
        <dbReference type="SAM" id="Coils"/>
    </source>
</evidence>
<dbReference type="Proteomes" id="UP000772186">
    <property type="component" value="Unassembled WGS sequence"/>
</dbReference>
<dbReference type="Pfam" id="PF01468">
    <property type="entry name" value="GA"/>
    <property type="match status" value="5"/>
</dbReference>
<dbReference type="InterPro" id="IPR002988">
    <property type="entry name" value="GA_module"/>
</dbReference>
<feature type="chain" id="PRO_5036703192" evidence="3">
    <location>
        <begin position="24"/>
        <end position="649"/>
    </location>
</feature>
<feature type="compositionally biased region" description="Low complexity" evidence="2">
    <location>
        <begin position="106"/>
        <end position="123"/>
    </location>
</feature>
<dbReference type="EMBL" id="JAIQBY010000001">
    <property type="protein sequence ID" value="MBZ4195131.1"/>
    <property type="molecule type" value="Genomic_DNA"/>
</dbReference>
<feature type="domain" description="Protein G-related albumin-binding (GA) module" evidence="4">
    <location>
        <begin position="243"/>
        <end position="298"/>
    </location>
</feature>
<evidence type="ECO:0000256" key="2">
    <source>
        <dbReference type="SAM" id="MobiDB-lite"/>
    </source>
</evidence>
<feature type="region of interest" description="Disordered" evidence="2">
    <location>
        <begin position="94"/>
        <end position="128"/>
    </location>
</feature>
<dbReference type="AlphaFoldDB" id="A0A953NG90"/>
<gene>
    <name evidence="5" type="ORF">LAD73_00105</name>
</gene>
<sequence>MKKNKRKKLVVIASILTISSAISAVVASLVFAAKPKENKNEADLRNEKNRALAIIEKLNKISQTEKDEYKSKIENINNPNEYEKINEIVEDAKQEDSKRLNETNSDDSSQTSNQQSDQQSDQTVTKEQLNVKKINKKAEVSTLTDLPEPLQNEFVQQIEAVDNPKNSAQIETILENAKTKNEQYKELKQNKTTKKNELNSLSKLPSNERANYEQQIEAIDNPDDSARIDEIVQSAKDREQQYQELSTNKIEATQDINELNELPQEVQNKYKDQITNITTPEQIGNISQILQDAKTKNEQYKELKDKKEQAILNIDQLIDIPETRRQEIKNNVASIVEPDNINNVSQILQDAKREAQLWKVKNDAKRQIKELIYLELEMKNQFESEIDRISNENELHQIVERAEQADIQARIKQAKDNGKNQIQELQFLGQDKKDQYKGRIDLINSVEQLSEIESIFEQAKNDDKWAELEFRKKEAETKIQNNDYTSPGSKQTRISEVRKINHPNEIYKIDEIIKILEQEAEKLKAGVIWSKWIKRLEWVVNESAKKVIFNVHEAPIGRLELKRVIDNSKVCEIIFKNSLTNEEYFRIPYSSEQNPSNSTYFIYKQTDTENQEDNHIECVVDLTNEKGDKKYTIDQVLIRDDAGGIPNTY</sequence>
<feature type="domain" description="Protein G-related albumin-binding (GA) module" evidence="4">
    <location>
        <begin position="355"/>
        <end position="406"/>
    </location>
</feature>
<feature type="domain" description="Protein G-related albumin-binding (GA) module" evidence="4">
    <location>
        <begin position="185"/>
        <end position="236"/>
    </location>
</feature>
<protein>
    <submittedName>
        <fullName evidence="5">GA module-containing protein</fullName>
    </submittedName>
</protein>
<feature type="domain" description="Protein G-related albumin-binding (GA) module" evidence="4">
    <location>
        <begin position="42"/>
        <end position="94"/>
    </location>
</feature>
<evidence type="ECO:0000259" key="4">
    <source>
        <dbReference type="Pfam" id="PF01468"/>
    </source>
</evidence>
<comment type="caution">
    <text evidence="5">The sequence shown here is derived from an EMBL/GenBank/DDBJ whole genome shotgun (WGS) entry which is preliminary data.</text>
</comment>
<name>A0A953NG90_9MOLU</name>
<accession>A0A953NG90</accession>
<keyword evidence="3" id="KW-0732">Signal</keyword>
<keyword evidence="1" id="KW-0175">Coiled coil</keyword>
<feature type="coiled-coil region" evidence="1">
    <location>
        <begin position="167"/>
        <end position="204"/>
    </location>
</feature>
<feature type="coiled-coil region" evidence="1">
    <location>
        <begin position="235"/>
        <end position="262"/>
    </location>
</feature>
<evidence type="ECO:0000256" key="3">
    <source>
        <dbReference type="SAM" id="SignalP"/>
    </source>
</evidence>
<feature type="coiled-coil region" evidence="1">
    <location>
        <begin position="286"/>
        <end position="320"/>
    </location>
</feature>